<dbReference type="KEGG" id="luo:HHL09_07285"/>
<keyword evidence="3" id="KW-1185">Reference proteome</keyword>
<dbReference type="InterPro" id="IPR037401">
    <property type="entry name" value="SnoaL-like"/>
</dbReference>
<dbReference type="SUPFAM" id="SSF54427">
    <property type="entry name" value="NTF2-like"/>
    <property type="match status" value="1"/>
</dbReference>
<dbReference type="EMBL" id="CP051774">
    <property type="protein sequence ID" value="QJE95598.1"/>
    <property type="molecule type" value="Genomic_DNA"/>
</dbReference>
<dbReference type="RefSeq" id="WP_169453912.1">
    <property type="nucleotide sequence ID" value="NZ_CP051774.1"/>
</dbReference>
<feature type="domain" description="SnoaL-like" evidence="1">
    <location>
        <begin position="9"/>
        <end position="102"/>
    </location>
</feature>
<evidence type="ECO:0000313" key="3">
    <source>
        <dbReference type="Proteomes" id="UP000501812"/>
    </source>
</evidence>
<evidence type="ECO:0000259" key="1">
    <source>
        <dbReference type="Pfam" id="PF12680"/>
    </source>
</evidence>
<protein>
    <submittedName>
        <fullName evidence="2">Nuclear transport factor 2 family protein</fullName>
    </submittedName>
</protein>
<dbReference type="Proteomes" id="UP000501812">
    <property type="component" value="Chromosome"/>
</dbReference>
<organism evidence="2 3">
    <name type="scientific">Luteolibacter luteus</name>
    <dbReference type="NCBI Taxonomy" id="2728835"/>
    <lineage>
        <taxon>Bacteria</taxon>
        <taxon>Pseudomonadati</taxon>
        <taxon>Verrucomicrobiota</taxon>
        <taxon>Verrucomicrobiia</taxon>
        <taxon>Verrucomicrobiales</taxon>
        <taxon>Verrucomicrobiaceae</taxon>
        <taxon>Luteolibacter</taxon>
    </lineage>
</organism>
<reference evidence="2 3" key="1">
    <citation type="submission" date="2020-04" db="EMBL/GenBank/DDBJ databases">
        <title>Luteolibacter sp. G-1-1-1 isolated from soil.</title>
        <authorList>
            <person name="Dahal R.H."/>
        </authorList>
    </citation>
    <scope>NUCLEOTIDE SEQUENCE [LARGE SCALE GENOMIC DNA]</scope>
    <source>
        <strain evidence="2 3">G-1-1-1</strain>
    </source>
</reference>
<proteinExistence type="predicted"/>
<sequence>MHLPEPLPEYFRAANDGNAEEASACFAEEAVVHDEDQEHQGRAAIRGWIEETTAKYSPLMVPRDVTDDGKNTIVTAMVSGAFPGSPIELEYCFQIRRGRIARLEIR</sequence>
<dbReference type="Gene3D" id="3.10.450.50">
    <property type="match status" value="1"/>
</dbReference>
<gene>
    <name evidence="2" type="ORF">HHL09_07285</name>
</gene>
<dbReference type="AlphaFoldDB" id="A0A858RGC7"/>
<name>A0A858RGC7_9BACT</name>
<dbReference type="InterPro" id="IPR032710">
    <property type="entry name" value="NTF2-like_dom_sf"/>
</dbReference>
<accession>A0A858RGC7</accession>
<evidence type="ECO:0000313" key="2">
    <source>
        <dbReference type="EMBL" id="QJE95598.1"/>
    </source>
</evidence>
<dbReference type="Pfam" id="PF12680">
    <property type="entry name" value="SnoaL_2"/>
    <property type="match status" value="1"/>
</dbReference>